<dbReference type="GO" id="GO:0030488">
    <property type="term" value="P:tRNA methylation"/>
    <property type="evidence" value="ECO:0007669"/>
    <property type="project" value="InterPro"/>
</dbReference>
<evidence type="ECO:0000259" key="2">
    <source>
        <dbReference type="Pfam" id="PF05206"/>
    </source>
</evidence>
<dbReference type="AlphaFoldDB" id="A0A182PU15"/>
<keyword evidence="1" id="KW-0862">Zinc</keyword>
<protein>
    <recommendedName>
        <fullName evidence="1">tRNA:m(4)X modification enzyme TRM13</fullName>
        <ecNumber evidence="1">2.1.1.225</ecNumber>
    </recommendedName>
</protein>
<dbReference type="InterPro" id="IPR039044">
    <property type="entry name" value="Trm13"/>
</dbReference>
<dbReference type="EnsemblMetazoa" id="AEPI010451-RA">
    <property type="protein sequence ID" value="AEPI010451-PA"/>
    <property type="gene ID" value="AEPI010451"/>
</dbReference>
<proteinExistence type="inferred from homology"/>
<keyword evidence="4" id="KW-1185">Reference proteome</keyword>
<evidence type="ECO:0000313" key="4">
    <source>
        <dbReference type="Proteomes" id="UP000075885"/>
    </source>
</evidence>
<dbReference type="GO" id="GO:0106050">
    <property type="term" value="F:tRNA 2'-O-methyltransferase activity"/>
    <property type="evidence" value="ECO:0007669"/>
    <property type="project" value="UniProtKB-UniRule"/>
</dbReference>
<keyword evidence="1" id="KW-0489">Methyltransferase</keyword>
<keyword evidence="1" id="KW-0863">Zinc-finger</keyword>
<dbReference type="GO" id="GO:0008270">
    <property type="term" value="F:zinc ion binding"/>
    <property type="evidence" value="ECO:0007669"/>
    <property type="project" value="UniProtKB-KW"/>
</dbReference>
<dbReference type="EC" id="2.1.1.225" evidence="1"/>
<comment type="catalytic activity">
    <reaction evidence="1">
        <text>cytidine(4) in tRNA(Pro) + S-adenosyl-L-methionine = 2'-O-methylcytidine(4) in tRNA(Pro) + S-adenosyl-L-homocysteine + H(+)</text>
        <dbReference type="Rhea" id="RHEA:32767"/>
        <dbReference type="Rhea" id="RHEA-COMP:10397"/>
        <dbReference type="Rhea" id="RHEA-COMP:10398"/>
        <dbReference type="ChEBI" id="CHEBI:15378"/>
        <dbReference type="ChEBI" id="CHEBI:57856"/>
        <dbReference type="ChEBI" id="CHEBI:59789"/>
        <dbReference type="ChEBI" id="CHEBI:74495"/>
        <dbReference type="ChEBI" id="CHEBI:82748"/>
        <dbReference type="EC" id="2.1.1.225"/>
    </reaction>
</comment>
<accession>A0A182PU15</accession>
<reference evidence="4" key="1">
    <citation type="submission" date="2013-03" db="EMBL/GenBank/DDBJ databases">
        <title>The Genome Sequence of Anopheles epiroticus epiroticus2.</title>
        <authorList>
            <consortium name="The Broad Institute Genomics Platform"/>
            <person name="Neafsey D.E."/>
            <person name="Howell P."/>
            <person name="Walker B."/>
            <person name="Young S.K."/>
            <person name="Zeng Q."/>
            <person name="Gargeya S."/>
            <person name="Fitzgerald M."/>
            <person name="Haas B."/>
            <person name="Abouelleil A."/>
            <person name="Allen A.W."/>
            <person name="Alvarado L."/>
            <person name="Arachchi H.M."/>
            <person name="Berlin A.M."/>
            <person name="Chapman S.B."/>
            <person name="Gainer-Dewar J."/>
            <person name="Goldberg J."/>
            <person name="Griggs A."/>
            <person name="Gujja S."/>
            <person name="Hansen M."/>
            <person name="Howarth C."/>
            <person name="Imamovic A."/>
            <person name="Ireland A."/>
            <person name="Larimer J."/>
            <person name="McCowan C."/>
            <person name="Murphy C."/>
            <person name="Pearson M."/>
            <person name="Poon T.W."/>
            <person name="Priest M."/>
            <person name="Roberts A."/>
            <person name="Saif S."/>
            <person name="Shea T."/>
            <person name="Sisk P."/>
            <person name="Sykes S."/>
            <person name="Wortman J."/>
            <person name="Nusbaum C."/>
            <person name="Birren B."/>
        </authorList>
    </citation>
    <scope>NUCLEOTIDE SEQUENCE [LARGE SCALE GENOMIC DNA]</scope>
    <source>
        <strain evidence="4">Epiroticus2</strain>
    </source>
</reference>
<evidence type="ECO:0000256" key="1">
    <source>
        <dbReference type="RuleBase" id="RU367103"/>
    </source>
</evidence>
<dbReference type="STRING" id="199890.A0A182PU15"/>
<sequence length="86" mass="10172">MVSWAVCGTGRSRERIASEREEDKQQDRCGLTRVDRERIGRRCKRILDIARLRYMERHGYSTSLKYYVTSEVTLENVCLICVENQQ</sequence>
<keyword evidence="1" id="KW-0808">Transferase</keyword>
<keyword evidence="1" id="KW-0479">Metal-binding</keyword>
<organism evidence="3 4">
    <name type="scientific">Anopheles epiroticus</name>
    <dbReference type="NCBI Taxonomy" id="199890"/>
    <lineage>
        <taxon>Eukaryota</taxon>
        <taxon>Metazoa</taxon>
        <taxon>Ecdysozoa</taxon>
        <taxon>Arthropoda</taxon>
        <taxon>Hexapoda</taxon>
        <taxon>Insecta</taxon>
        <taxon>Pterygota</taxon>
        <taxon>Neoptera</taxon>
        <taxon>Endopterygota</taxon>
        <taxon>Diptera</taxon>
        <taxon>Nematocera</taxon>
        <taxon>Culicoidea</taxon>
        <taxon>Culicidae</taxon>
        <taxon>Anophelinae</taxon>
        <taxon>Anopheles</taxon>
    </lineage>
</organism>
<comment type="catalytic activity">
    <reaction evidence="1">
        <text>adenosine(4) in tRNA(His) + S-adenosyl-L-methionine = 2'-O-methyladenosine(4) in tRNA(His) + S-adenosyl-L-homocysteine + H(+)</text>
        <dbReference type="Rhea" id="RHEA:43196"/>
        <dbReference type="Rhea" id="RHEA-COMP:10401"/>
        <dbReference type="Rhea" id="RHEA-COMP:10402"/>
        <dbReference type="ChEBI" id="CHEBI:15378"/>
        <dbReference type="ChEBI" id="CHEBI:57856"/>
        <dbReference type="ChEBI" id="CHEBI:59789"/>
        <dbReference type="ChEBI" id="CHEBI:74411"/>
        <dbReference type="ChEBI" id="CHEBI:74477"/>
        <dbReference type="EC" id="2.1.1.225"/>
    </reaction>
</comment>
<dbReference type="InterPro" id="IPR007871">
    <property type="entry name" value="Methyltransferase_TRM13"/>
</dbReference>
<keyword evidence="1" id="KW-0819">tRNA processing</keyword>
<dbReference type="VEuPathDB" id="VectorBase:AEPI010451"/>
<reference evidence="3" key="2">
    <citation type="submission" date="2020-05" db="UniProtKB">
        <authorList>
            <consortium name="EnsemblMetazoa"/>
        </authorList>
    </citation>
    <scope>IDENTIFICATION</scope>
    <source>
        <strain evidence="3">Epiroticus2</strain>
    </source>
</reference>
<comment type="similarity">
    <text evidence="1">Belongs to the methyltransferase TRM13 family.</text>
</comment>
<dbReference type="Proteomes" id="UP000075885">
    <property type="component" value="Unassembled WGS sequence"/>
</dbReference>
<comment type="catalytic activity">
    <reaction evidence="1">
        <text>cytidine(4) in tRNA(Gly)(GCC) + S-adenosyl-L-methionine = 2'-O-methylcytidine(4) in tRNA(Gly)(GCC) + S-adenosyl-L-homocysteine + H(+)</text>
        <dbReference type="Rhea" id="RHEA:43192"/>
        <dbReference type="Rhea" id="RHEA-COMP:10399"/>
        <dbReference type="Rhea" id="RHEA-COMP:10400"/>
        <dbReference type="ChEBI" id="CHEBI:15378"/>
        <dbReference type="ChEBI" id="CHEBI:57856"/>
        <dbReference type="ChEBI" id="CHEBI:59789"/>
        <dbReference type="ChEBI" id="CHEBI:74495"/>
        <dbReference type="ChEBI" id="CHEBI:82748"/>
        <dbReference type="EC" id="2.1.1.225"/>
    </reaction>
</comment>
<name>A0A182PU15_9DIPT</name>
<feature type="domain" description="Methyltransferase TRM13" evidence="2">
    <location>
        <begin position="1"/>
        <end position="81"/>
    </location>
</feature>
<comment type="function">
    <text evidence="1">tRNA methylase which 2'-O-methylates cytidine(4) in tRNA(Pro) and tRNA(Gly)(GCC), and adenosine(4) in tRNA(His).</text>
</comment>
<keyword evidence="1" id="KW-0949">S-adenosyl-L-methionine</keyword>
<dbReference type="PANTHER" id="PTHR12998">
    <property type="entry name" value="TRNA:M(4)X MODIFICATION ENZYME TRM13 HOMOLOG"/>
    <property type="match status" value="1"/>
</dbReference>
<dbReference type="Pfam" id="PF05206">
    <property type="entry name" value="TRM13"/>
    <property type="match status" value="1"/>
</dbReference>
<dbReference type="PANTHER" id="PTHR12998:SF0">
    <property type="entry name" value="TRNA:M(4)X MODIFICATION ENZYME TRM13 HOMOLOG"/>
    <property type="match status" value="1"/>
</dbReference>
<evidence type="ECO:0000313" key="3">
    <source>
        <dbReference type="EnsemblMetazoa" id="AEPI010451-PA"/>
    </source>
</evidence>